<dbReference type="InterPro" id="IPR011709">
    <property type="entry name" value="DEAD-box_helicase_OB_fold"/>
</dbReference>
<dbReference type="Pfam" id="PF07717">
    <property type="entry name" value="OB_NTP_bind"/>
    <property type="match status" value="1"/>
</dbReference>
<dbReference type="GO" id="GO:0003724">
    <property type="term" value="F:RNA helicase activity"/>
    <property type="evidence" value="ECO:0007669"/>
    <property type="project" value="UniProtKB-EC"/>
</dbReference>
<dbReference type="GO" id="GO:0005524">
    <property type="term" value="F:ATP binding"/>
    <property type="evidence" value="ECO:0007669"/>
    <property type="project" value="UniProtKB-KW"/>
</dbReference>
<dbReference type="EC" id="3.6.4.13" evidence="2"/>
<evidence type="ECO:0000259" key="8">
    <source>
        <dbReference type="PROSITE" id="PS51192"/>
    </source>
</evidence>
<dbReference type="SUPFAM" id="SSF52540">
    <property type="entry name" value="P-loop containing nucleoside triphosphate hydrolases"/>
    <property type="match status" value="1"/>
</dbReference>
<dbReference type="InterPro" id="IPR001650">
    <property type="entry name" value="Helicase_C-like"/>
</dbReference>
<keyword evidence="11" id="KW-1185">Reference proteome</keyword>
<dbReference type="PROSITE" id="PS51192">
    <property type="entry name" value="HELICASE_ATP_BIND_1"/>
    <property type="match status" value="1"/>
</dbReference>
<dbReference type="SMART" id="SM00487">
    <property type="entry name" value="DEXDc"/>
    <property type="match status" value="1"/>
</dbReference>
<dbReference type="Pfam" id="PF00271">
    <property type="entry name" value="Helicase_C"/>
    <property type="match status" value="1"/>
</dbReference>
<dbReference type="Pfam" id="PF21010">
    <property type="entry name" value="HA2_C"/>
    <property type="match status" value="1"/>
</dbReference>
<organism evidence="10 11">
    <name type="scientific">Blepharisma stoltei</name>
    <dbReference type="NCBI Taxonomy" id="1481888"/>
    <lineage>
        <taxon>Eukaryota</taxon>
        <taxon>Sar</taxon>
        <taxon>Alveolata</taxon>
        <taxon>Ciliophora</taxon>
        <taxon>Postciliodesmatophora</taxon>
        <taxon>Heterotrichea</taxon>
        <taxon>Heterotrichida</taxon>
        <taxon>Blepharismidae</taxon>
        <taxon>Blepharisma</taxon>
    </lineage>
</organism>
<dbReference type="SMART" id="SM00490">
    <property type="entry name" value="HELICc"/>
    <property type="match status" value="1"/>
</dbReference>
<dbReference type="InterPro" id="IPR048333">
    <property type="entry name" value="HA2_WH"/>
</dbReference>
<dbReference type="Gene3D" id="1.20.120.1080">
    <property type="match status" value="1"/>
</dbReference>
<dbReference type="InterPro" id="IPR014001">
    <property type="entry name" value="Helicase_ATP-bd"/>
</dbReference>
<evidence type="ECO:0000256" key="7">
    <source>
        <dbReference type="ARBA" id="ARBA00047984"/>
    </source>
</evidence>
<protein>
    <recommendedName>
        <fullName evidence="2">RNA helicase</fullName>
        <ecNumber evidence="2">3.6.4.13</ecNumber>
    </recommendedName>
</protein>
<dbReference type="GO" id="GO:0016787">
    <property type="term" value="F:hydrolase activity"/>
    <property type="evidence" value="ECO:0007669"/>
    <property type="project" value="UniProtKB-KW"/>
</dbReference>
<evidence type="ECO:0000256" key="6">
    <source>
        <dbReference type="ARBA" id="ARBA00022840"/>
    </source>
</evidence>
<dbReference type="Proteomes" id="UP001162131">
    <property type="component" value="Unassembled WGS sequence"/>
</dbReference>
<evidence type="ECO:0000256" key="2">
    <source>
        <dbReference type="ARBA" id="ARBA00012552"/>
    </source>
</evidence>
<evidence type="ECO:0000313" key="10">
    <source>
        <dbReference type="EMBL" id="CAG9318224.1"/>
    </source>
</evidence>
<keyword evidence="5" id="KW-0347">Helicase</keyword>
<dbReference type="PROSITE" id="PS51194">
    <property type="entry name" value="HELICASE_CTER"/>
    <property type="match status" value="1"/>
</dbReference>
<dbReference type="Gene3D" id="3.40.50.300">
    <property type="entry name" value="P-loop containing nucleotide triphosphate hydrolases"/>
    <property type="match status" value="2"/>
</dbReference>
<gene>
    <name evidence="10" type="ORF">BSTOLATCC_MIC20703</name>
</gene>
<evidence type="ECO:0000256" key="5">
    <source>
        <dbReference type="ARBA" id="ARBA00022806"/>
    </source>
</evidence>
<comment type="catalytic activity">
    <reaction evidence="7">
        <text>ATP + H2O = ADP + phosphate + H(+)</text>
        <dbReference type="Rhea" id="RHEA:13065"/>
        <dbReference type="ChEBI" id="CHEBI:15377"/>
        <dbReference type="ChEBI" id="CHEBI:15378"/>
        <dbReference type="ChEBI" id="CHEBI:30616"/>
        <dbReference type="ChEBI" id="CHEBI:43474"/>
        <dbReference type="ChEBI" id="CHEBI:456216"/>
        <dbReference type="EC" id="3.6.4.13"/>
    </reaction>
</comment>
<proteinExistence type="inferred from homology"/>
<keyword evidence="6" id="KW-0067">ATP-binding</keyword>
<dbReference type="PANTHER" id="PTHR18934:SF136">
    <property type="entry name" value="ATP-DEPENDENT RNA HELICASE DHX35-RELATED"/>
    <property type="match status" value="1"/>
</dbReference>
<sequence>MSNDLIEELRFEKDSNNIIAGHESDRNSLPIMRYRDHILYSLEIASTVIVVGETGCGKSTQIPQILYEAGWNFQDKVIAVSLPRRIATISLAMRVSQEMRVKKQVSYKIRFDDKTSNDTKIKFITDGALIREIMCDPLLTQYSVIMVDDAHERSIYTDLLLSLLKKIKVKRKDLRVIISSATIDAESYAEFFHDKGENIQILSIEGRTYPVDVYYLEEPCADYIKKAAETVKNIHESQPRGDILVFLTGQEDIHLFLQSLQDTSGLEGLPLYSGLSTEKQMEVFSSHHSGRRVIASTNIAETSITIEGICYVVDCCFVKAKIYNPASNTEYLNVIPISKAQASQRAGRAGRIRPGKCYRLCTESAFINLQESSVPEILRSDLTSTVLFLKSLGIRNIPNFQFIDQPNKTSVVKALEVLYSLGAIDDFGELTKTIGYQIAEFPIDPRFSVMLLNSCKDEFHCSREMLEIVSMLSIQNLFSGKGIENALWTKRKLGAKEGDHICLLNIFENFNRIQNFQERKRFCQEHKLSMRALQRAYQIKEQLYRIMGKFKCKIVSCDGDVEGILRCLVTGLFANAAQRNPNGTYKTVKGDQLFYLHPTSILGALKPPWVVFTEVIQQDKPYICEVSEIDADWLSELAPHYFSDTRAMQLQIQHRRLQNVAQ</sequence>
<evidence type="ECO:0000256" key="3">
    <source>
        <dbReference type="ARBA" id="ARBA00022741"/>
    </source>
</evidence>
<dbReference type="EMBL" id="CAJZBQ010000020">
    <property type="protein sequence ID" value="CAG9318224.1"/>
    <property type="molecule type" value="Genomic_DNA"/>
</dbReference>
<feature type="domain" description="Helicase C-terminal" evidence="9">
    <location>
        <begin position="223"/>
        <end position="393"/>
    </location>
</feature>
<evidence type="ECO:0000256" key="4">
    <source>
        <dbReference type="ARBA" id="ARBA00022801"/>
    </source>
</evidence>
<keyword evidence="4" id="KW-0378">Hydrolase</keyword>
<reference evidence="10" key="1">
    <citation type="submission" date="2021-09" db="EMBL/GenBank/DDBJ databases">
        <authorList>
            <consortium name="AG Swart"/>
            <person name="Singh M."/>
            <person name="Singh A."/>
            <person name="Seah K."/>
            <person name="Emmerich C."/>
        </authorList>
    </citation>
    <scope>NUCLEOTIDE SEQUENCE</scope>
    <source>
        <strain evidence="10">ATCC30299</strain>
    </source>
</reference>
<comment type="similarity">
    <text evidence="1">Belongs to the DEAD box helicase family. DEAH subfamily.</text>
</comment>
<dbReference type="FunFam" id="3.40.50.300:FF:000578">
    <property type="entry name" value="probable ATP-dependent RNA helicase DHX35"/>
    <property type="match status" value="1"/>
</dbReference>
<dbReference type="AlphaFoldDB" id="A0AAU9IYW0"/>
<dbReference type="PANTHER" id="PTHR18934">
    <property type="entry name" value="ATP-DEPENDENT RNA HELICASE"/>
    <property type="match status" value="1"/>
</dbReference>
<evidence type="ECO:0000256" key="1">
    <source>
        <dbReference type="ARBA" id="ARBA00008792"/>
    </source>
</evidence>
<evidence type="ECO:0000259" key="9">
    <source>
        <dbReference type="PROSITE" id="PS51194"/>
    </source>
</evidence>
<dbReference type="SMART" id="SM00847">
    <property type="entry name" value="HA2"/>
    <property type="match status" value="1"/>
</dbReference>
<dbReference type="InterPro" id="IPR027417">
    <property type="entry name" value="P-loop_NTPase"/>
</dbReference>
<feature type="domain" description="Helicase ATP-binding" evidence="8">
    <location>
        <begin position="39"/>
        <end position="201"/>
    </location>
</feature>
<comment type="caution">
    <text evidence="10">The sequence shown here is derived from an EMBL/GenBank/DDBJ whole genome shotgun (WGS) entry which is preliminary data.</text>
</comment>
<keyword evidence="3" id="KW-0547">Nucleotide-binding</keyword>
<dbReference type="Pfam" id="PF04408">
    <property type="entry name" value="WHD_HA2"/>
    <property type="match status" value="1"/>
</dbReference>
<name>A0AAU9IYW0_9CILI</name>
<dbReference type="InterPro" id="IPR007502">
    <property type="entry name" value="Helicase-assoc_dom"/>
</dbReference>
<dbReference type="CDD" id="cd18791">
    <property type="entry name" value="SF2_C_RHA"/>
    <property type="match status" value="1"/>
</dbReference>
<evidence type="ECO:0000313" key="11">
    <source>
        <dbReference type="Proteomes" id="UP001162131"/>
    </source>
</evidence>
<dbReference type="GO" id="GO:0003723">
    <property type="term" value="F:RNA binding"/>
    <property type="evidence" value="ECO:0007669"/>
    <property type="project" value="TreeGrafter"/>
</dbReference>
<accession>A0AAU9IYW0</accession>